<accession>A0A8H5F3A0</accession>
<proteinExistence type="predicted"/>
<gene>
    <name evidence="1" type="ORF">D9619_000843</name>
</gene>
<comment type="caution">
    <text evidence="1">The sequence shown here is derived from an EMBL/GenBank/DDBJ whole genome shotgun (WGS) entry which is preliminary data.</text>
</comment>
<evidence type="ECO:0000313" key="1">
    <source>
        <dbReference type="EMBL" id="KAF5322180.1"/>
    </source>
</evidence>
<sequence>MRACYSRRSRNVGGENLASSAQVLEGTSVLTHVYVVSPDFGFVAMNEHMPHHYSKVAGDL</sequence>
<keyword evidence="2" id="KW-1185">Reference proteome</keyword>
<dbReference type="Proteomes" id="UP000567179">
    <property type="component" value="Unassembled WGS sequence"/>
</dbReference>
<dbReference type="AlphaFoldDB" id="A0A8H5F3A0"/>
<name>A0A8H5F3A0_9AGAR</name>
<dbReference type="OrthoDB" id="10626796at2759"/>
<evidence type="ECO:0000313" key="2">
    <source>
        <dbReference type="Proteomes" id="UP000567179"/>
    </source>
</evidence>
<dbReference type="EMBL" id="JAACJJ010000028">
    <property type="protein sequence ID" value="KAF5322180.1"/>
    <property type="molecule type" value="Genomic_DNA"/>
</dbReference>
<organism evidence="1 2">
    <name type="scientific">Psilocybe cf. subviscida</name>
    <dbReference type="NCBI Taxonomy" id="2480587"/>
    <lineage>
        <taxon>Eukaryota</taxon>
        <taxon>Fungi</taxon>
        <taxon>Dikarya</taxon>
        <taxon>Basidiomycota</taxon>
        <taxon>Agaricomycotina</taxon>
        <taxon>Agaricomycetes</taxon>
        <taxon>Agaricomycetidae</taxon>
        <taxon>Agaricales</taxon>
        <taxon>Agaricineae</taxon>
        <taxon>Strophariaceae</taxon>
        <taxon>Psilocybe</taxon>
    </lineage>
</organism>
<protein>
    <submittedName>
        <fullName evidence="1">Uncharacterized protein</fullName>
    </submittedName>
</protein>
<reference evidence="1 2" key="1">
    <citation type="journal article" date="2020" name="ISME J.">
        <title>Uncovering the hidden diversity of litter-decomposition mechanisms in mushroom-forming fungi.</title>
        <authorList>
            <person name="Floudas D."/>
            <person name="Bentzer J."/>
            <person name="Ahren D."/>
            <person name="Johansson T."/>
            <person name="Persson P."/>
            <person name="Tunlid A."/>
        </authorList>
    </citation>
    <scope>NUCLEOTIDE SEQUENCE [LARGE SCALE GENOMIC DNA]</scope>
    <source>
        <strain evidence="1 2">CBS 101986</strain>
    </source>
</reference>